<dbReference type="Proteomes" id="UP001519460">
    <property type="component" value="Unassembled WGS sequence"/>
</dbReference>
<evidence type="ECO:0000313" key="2">
    <source>
        <dbReference type="EMBL" id="KAK7490708.1"/>
    </source>
</evidence>
<comment type="caution">
    <text evidence="2">The sequence shown here is derived from an EMBL/GenBank/DDBJ whole genome shotgun (WGS) entry which is preliminary data.</text>
</comment>
<reference evidence="2 3" key="1">
    <citation type="journal article" date="2023" name="Sci. Data">
        <title>Genome assembly of the Korean intertidal mud-creeper Batillaria attramentaria.</title>
        <authorList>
            <person name="Patra A.K."/>
            <person name="Ho P.T."/>
            <person name="Jun S."/>
            <person name="Lee S.J."/>
            <person name="Kim Y."/>
            <person name="Won Y.J."/>
        </authorList>
    </citation>
    <scope>NUCLEOTIDE SEQUENCE [LARGE SCALE GENOMIC DNA]</scope>
    <source>
        <strain evidence="2">Wonlab-2016</strain>
    </source>
</reference>
<evidence type="ECO:0000256" key="1">
    <source>
        <dbReference type="SAM" id="MobiDB-lite"/>
    </source>
</evidence>
<protein>
    <submittedName>
        <fullName evidence="2">Uncharacterized protein</fullName>
    </submittedName>
</protein>
<dbReference type="EMBL" id="JACVVK020000124">
    <property type="protein sequence ID" value="KAK7490708.1"/>
    <property type="molecule type" value="Genomic_DNA"/>
</dbReference>
<accession>A0ABD0KUG2</accession>
<evidence type="ECO:0000313" key="3">
    <source>
        <dbReference type="Proteomes" id="UP001519460"/>
    </source>
</evidence>
<dbReference type="AlphaFoldDB" id="A0ABD0KUG2"/>
<sequence length="75" mass="8018">MINFSTSDNSLQAEKQAPCRLRDASAGPSQLRGVPQHDMGRVRLSGGIPPPLGTLTASVRQQHVDRGRTGLHCGQ</sequence>
<feature type="region of interest" description="Disordered" evidence="1">
    <location>
        <begin position="1"/>
        <end position="52"/>
    </location>
</feature>
<keyword evidence="3" id="KW-1185">Reference proteome</keyword>
<feature type="compositionally biased region" description="Polar residues" evidence="1">
    <location>
        <begin position="1"/>
        <end position="13"/>
    </location>
</feature>
<proteinExistence type="predicted"/>
<gene>
    <name evidence="2" type="ORF">BaRGS_00018125</name>
</gene>
<organism evidence="2 3">
    <name type="scientific">Batillaria attramentaria</name>
    <dbReference type="NCBI Taxonomy" id="370345"/>
    <lineage>
        <taxon>Eukaryota</taxon>
        <taxon>Metazoa</taxon>
        <taxon>Spiralia</taxon>
        <taxon>Lophotrochozoa</taxon>
        <taxon>Mollusca</taxon>
        <taxon>Gastropoda</taxon>
        <taxon>Caenogastropoda</taxon>
        <taxon>Sorbeoconcha</taxon>
        <taxon>Cerithioidea</taxon>
        <taxon>Batillariidae</taxon>
        <taxon>Batillaria</taxon>
    </lineage>
</organism>
<name>A0ABD0KUG2_9CAEN</name>